<evidence type="ECO:0000313" key="8">
    <source>
        <dbReference type="EMBL" id="WML88539.1"/>
    </source>
</evidence>
<dbReference type="GO" id="GO:0016020">
    <property type="term" value="C:membrane"/>
    <property type="evidence" value="ECO:0007669"/>
    <property type="project" value="UniProtKB-SubCell"/>
</dbReference>
<dbReference type="Proteomes" id="UP001223336">
    <property type="component" value="Unassembled WGS sequence"/>
</dbReference>
<dbReference type="EMBL" id="JAVFKN010000002">
    <property type="protein sequence ID" value="MDQ5767579.1"/>
    <property type="molecule type" value="Genomic_DNA"/>
</dbReference>
<keyword evidence="9" id="KW-1185">Reference proteome</keyword>
<dbReference type="Pfam" id="PF04932">
    <property type="entry name" value="Wzy_C"/>
    <property type="match status" value="1"/>
</dbReference>
<evidence type="ECO:0000313" key="7">
    <source>
        <dbReference type="EMBL" id="MDQ5767579.1"/>
    </source>
</evidence>
<dbReference type="RefSeq" id="WP_308133744.1">
    <property type="nucleotide sequence ID" value="NZ_CP133197.1"/>
</dbReference>
<feature type="transmembrane region" description="Helical" evidence="5">
    <location>
        <begin position="30"/>
        <end position="50"/>
    </location>
</feature>
<accession>A0AA51R330</accession>
<organism evidence="8">
    <name type="scientific">Thiothrix subterranea</name>
    <dbReference type="NCBI Taxonomy" id="2735563"/>
    <lineage>
        <taxon>Bacteria</taxon>
        <taxon>Pseudomonadati</taxon>
        <taxon>Pseudomonadota</taxon>
        <taxon>Gammaproteobacteria</taxon>
        <taxon>Thiotrichales</taxon>
        <taxon>Thiotrichaceae</taxon>
        <taxon>Thiothrix</taxon>
    </lineage>
</organism>
<gene>
    <name evidence="7" type="ORF">RCC75_03525</name>
    <name evidence="8" type="ORF">RCG00_09210</name>
</gene>
<evidence type="ECO:0000256" key="3">
    <source>
        <dbReference type="ARBA" id="ARBA00022989"/>
    </source>
</evidence>
<evidence type="ECO:0000256" key="2">
    <source>
        <dbReference type="ARBA" id="ARBA00022692"/>
    </source>
</evidence>
<evidence type="ECO:0000256" key="1">
    <source>
        <dbReference type="ARBA" id="ARBA00004141"/>
    </source>
</evidence>
<keyword evidence="4 5" id="KW-0472">Membrane</keyword>
<dbReference type="PANTHER" id="PTHR37422">
    <property type="entry name" value="TEICHURONIC ACID BIOSYNTHESIS PROTEIN TUAE"/>
    <property type="match status" value="1"/>
</dbReference>
<dbReference type="EMBL" id="CP133217">
    <property type="protein sequence ID" value="WML88539.1"/>
    <property type="molecule type" value="Genomic_DNA"/>
</dbReference>
<feature type="transmembrane region" description="Helical" evidence="5">
    <location>
        <begin position="274"/>
        <end position="295"/>
    </location>
</feature>
<feature type="transmembrane region" description="Helical" evidence="5">
    <location>
        <begin position="395"/>
        <end position="413"/>
    </location>
</feature>
<comment type="subcellular location">
    <subcellularLocation>
        <location evidence="1">Membrane</location>
        <topology evidence="1">Multi-pass membrane protein</topology>
    </subcellularLocation>
</comment>
<feature type="transmembrane region" description="Helical" evidence="5">
    <location>
        <begin position="364"/>
        <end position="383"/>
    </location>
</feature>
<keyword evidence="2 5" id="KW-0812">Transmembrane</keyword>
<dbReference type="AlphaFoldDB" id="A0AA51R330"/>
<feature type="transmembrane region" description="Helical" evidence="5">
    <location>
        <begin position="183"/>
        <end position="202"/>
    </location>
</feature>
<feature type="transmembrane region" description="Helical" evidence="5">
    <location>
        <begin position="247"/>
        <end position="267"/>
    </location>
</feature>
<evidence type="ECO:0000256" key="5">
    <source>
        <dbReference type="SAM" id="Phobius"/>
    </source>
</evidence>
<keyword evidence="8" id="KW-0436">Ligase</keyword>
<keyword evidence="3 5" id="KW-1133">Transmembrane helix</keyword>
<dbReference type="InterPro" id="IPR007016">
    <property type="entry name" value="O-antigen_ligase-rel_domated"/>
</dbReference>
<protein>
    <submittedName>
        <fullName evidence="8">O-antigen ligase family protein</fullName>
    </submittedName>
</protein>
<dbReference type="PANTHER" id="PTHR37422:SF13">
    <property type="entry name" value="LIPOPOLYSACCHARIDE BIOSYNTHESIS PROTEIN PA4999-RELATED"/>
    <property type="match status" value="1"/>
</dbReference>
<feature type="transmembrane region" description="Helical" evidence="5">
    <location>
        <begin position="62"/>
        <end position="80"/>
    </location>
</feature>
<evidence type="ECO:0000256" key="4">
    <source>
        <dbReference type="ARBA" id="ARBA00023136"/>
    </source>
</evidence>
<feature type="transmembrane region" description="Helical" evidence="5">
    <location>
        <begin position="7"/>
        <end position="24"/>
    </location>
</feature>
<feature type="transmembrane region" description="Helical" evidence="5">
    <location>
        <begin position="145"/>
        <end position="163"/>
    </location>
</feature>
<proteinExistence type="predicted"/>
<evidence type="ECO:0000313" key="9">
    <source>
        <dbReference type="Proteomes" id="UP001223336"/>
    </source>
</evidence>
<sequence length="438" mass="48026">MPTFIHWLIFGLASTLLIFAPLIRAGNTGMALMVMQLLSIGLLALISGWGTPLQRFPRVVSWFLWGSIGLLMLYLIPLPADWWRQLPGRTLYVDVYDWLVANQRQDTYLALSLIPANTAYSLLALLPPLGIFLAVGCLNQRQITYLVYLFLGVAAIQAGYGLSQYAAGFASSASGSYPNRDHFSAFMAMALPLGFGLAAYSIGHKQSGTDTANASRLLERKLSLGLIYISLTLLLLLAGVFSRSRAGVMLVMLGVLLSSLVFASHVGGKRSSGLLATIITIGVGLAINIGLIPVLNRFIVANPMEDLRWELFDSTVLGIQQFFPFGSGLGTFSDIYRAIQPLGQTGGFVNNAHNDYLELLFDTGVVGAIIIAGVWLLYLYGWWQLRHLRWSQERFIKTGAGIGILLLLLHAFVEFNFHIPANALFFAFLAGLFLRKTI</sequence>
<dbReference type="InterPro" id="IPR051533">
    <property type="entry name" value="WaaL-like"/>
</dbReference>
<feature type="transmembrane region" description="Helical" evidence="5">
    <location>
        <begin position="119"/>
        <end position="138"/>
    </location>
</feature>
<dbReference type="GO" id="GO:0016874">
    <property type="term" value="F:ligase activity"/>
    <property type="evidence" value="ECO:0007669"/>
    <property type="project" value="UniProtKB-KW"/>
</dbReference>
<dbReference type="Proteomes" id="UP001229862">
    <property type="component" value="Chromosome"/>
</dbReference>
<reference evidence="8 9" key="1">
    <citation type="submission" date="2023-08" db="EMBL/GenBank/DDBJ databases">
        <title>New molecular markers tilS and rpoB for phylogenetic and monitoring studies of the genus Thiothrix biodiversity.</title>
        <authorList>
            <person name="Ravin N.V."/>
            <person name="Smolyakov D."/>
            <person name="Markov N.D."/>
            <person name="Beletsky A.V."/>
            <person name="Mardanov A.V."/>
            <person name="Rudenko T.S."/>
            <person name="Grabovich M.Y."/>
        </authorList>
    </citation>
    <scope>NUCLEOTIDE SEQUENCE</scope>
    <source>
        <strain evidence="8">DNT52</strain>
        <strain evidence="7 9">H33</strain>
    </source>
</reference>
<name>A0AA51R330_9GAMM</name>
<evidence type="ECO:0000259" key="6">
    <source>
        <dbReference type="Pfam" id="PF04932"/>
    </source>
</evidence>
<feature type="transmembrane region" description="Helical" evidence="5">
    <location>
        <begin position="222"/>
        <end position="241"/>
    </location>
</feature>
<feature type="transmembrane region" description="Helical" evidence="5">
    <location>
        <begin position="419"/>
        <end position="435"/>
    </location>
</feature>
<feature type="domain" description="O-antigen ligase-related" evidence="6">
    <location>
        <begin position="232"/>
        <end position="371"/>
    </location>
</feature>